<dbReference type="PIRSF" id="PIRSF021383">
    <property type="entry name" value="YunB"/>
    <property type="match status" value="1"/>
</dbReference>
<dbReference type="Proteomes" id="UP001164718">
    <property type="component" value="Chromosome"/>
</dbReference>
<dbReference type="AlphaFoldDB" id="A0A9E8RW55"/>
<organism evidence="1 2">
    <name type="scientific">Fervidibacillus albus</name>
    <dbReference type="NCBI Taxonomy" id="2980026"/>
    <lineage>
        <taxon>Bacteria</taxon>
        <taxon>Bacillati</taxon>
        <taxon>Bacillota</taxon>
        <taxon>Bacilli</taxon>
        <taxon>Bacillales</taxon>
        <taxon>Bacillaceae</taxon>
        <taxon>Fervidibacillus</taxon>
    </lineage>
</organism>
<keyword evidence="2" id="KW-1185">Reference proteome</keyword>
<evidence type="ECO:0000313" key="1">
    <source>
        <dbReference type="EMBL" id="WAA09944.1"/>
    </source>
</evidence>
<dbReference type="InterPro" id="IPR014197">
    <property type="entry name" value="Sporulation_prot_YunB"/>
</dbReference>
<dbReference type="RefSeq" id="WP_275417727.1">
    <property type="nucleotide sequence ID" value="NZ_CP106878.1"/>
</dbReference>
<protein>
    <submittedName>
        <fullName evidence="1">Sporulation protein YunB</fullName>
    </submittedName>
</protein>
<gene>
    <name evidence="1" type="primary">yunB</name>
    <name evidence="1" type="ORF">OE104_00780</name>
</gene>
<dbReference type="NCBIfam" id="TIGR02832">
    <property type="entry name" value="spo_yunB"/>
    <property type="match status" value="1"/>
</dbReference>
<dbReference type="Pfam" id="PF09560">
    <property type="entry name" value="Spore_YunB"/>
    <property type="match status" value="1"/>
</dbReference>
<accession>A0A9E8RW55</accession>
<name>A0A9E8RW55_9BACI</name>
<evidence type="ECO:0000313" key="2">
    <source>
        <dbReference type="Proteomes" id="UP001164718"/>
    </source>
</evidence>
<proteinExistence type="predicted"/>
<dbReference type="EMBL" id="CP106878">
    <property type="protein sequence ID" value="WAA09944.1"/>
    <property type="molecule type" value="Genomic_DNA"/>
</dbReference>
<dbReference type="KEGG" id="faf:OE104_00780"/>
<reference evidence="1" key="1">
    <citation type="submission" date="2022-09" db="EMBL/GenBank/DDBJ databases">
        <title>Complete Genomes of Fervidibacillus albus and Fervidibacillus halotolerans isolated from tidal flat sediments.</title>
        <authorList>
            <person name="Kwon K.K."/>
            <person name="Yang S.-H."/>
            <person name="Park M.J."/>
            <person name="Oh H.-M."/>
        </authorList>
    </citation>
    <scope>NUCLEOTIDE SEQUENCE</scope>
    <source>
        <strain evidence="1">MEBiC13591</strain>
    </source>
</reference>
<sequence>MHKIHRRRFRRKKPLPFRYVFLLTIGLFLFASALGLWIVNVAIKPVLIAYAESQSVNIATYVMNRAVKDEIGEGLQLNEITIIKELDESTLYTIDTQKIIELSNNIANRVLNHINAVEEGDFSSTDHIILTDGEIETVEARHGEGIQFNVPFGRITDNALLGSLGPEIPVHFHAIGDIDYDIETVWQEQAINSTSFEIRMKMKVGIQIVIPFMTKMTVIERTIPLATGTIKGDVPQFYSNGSSLTPSFTIPTDSIEKDVEN</sequence>